<dbReference type="EMBL" id="JBHFNR010000071">
    <property type="protein sequence ID" value="MFB2893288.1"/>
    <property type="molecule type" value="Genomic_DNA"/>
</dbReference>
<sequence length="51" mass="5746">MLLLILSRFNDYLIEMRSLFCSQPKCQGGQNSMAIDSKTVTLPITLPLQES</sequence>
<organism evidence="1 2">
    <name type="scientific">Floridaenema flaviceps BLCC-F50</name>
    <dbReference type="NCBI Taxonomy" id="3153642"/>
    <lineage>
        <taxon>Bacteria</taxon>
        <taxon>Bacillati</taxon>
        <taxon>Cyanobacteriota</taxon>
        <taxon>Cyanophyceae</taxon>
        <taxon>Oscillatoriophycideae</taxon>
        <taxon>Aerosakkonematales</taxon>
        <taxon>Aerosakkonemataceae</taxon>
        <taxon>Floridanema</taxon>
        <taxon>Floridanema flaviceps</taxon>
    </lineage>
</organism>
<name>A0ABV4XNJ9_9CYAN</name>
<comment type="caution">
    <text evidence="1">The sequence shown here is derived from an EMBL/GenBank/DDBJ whole genome shotgun (WGS) entry which is preliminary data.</text>
</comment>
<reference evidence="1 2" key="1">
    <citation type="submission" date="2024-09" db="EMBL/GenBank/DDBJ databases">
        <title>Floridaenema gen nov. (Aerosakkonemataceae, Aerosakkonematales ord. nov., Cyanobacteria) from benthic tropical and subtropical fresh waters, with the description of four new species.</title>
        <authorList>
            <person name="Moretto J.A."/>
            <person name="Berthold D.E."/>
            <person name="Lefler F.W."/>
            <person name="Huang I.-S."/>
            <person name="Laughinghouse H. IV."/>
        </authorList>
    </citation>
    <scope>NUCLEOTIDE SEQUENCE [LARGE SCALE GENOMIC DNA]</scope>
    <source>
        <strain evidence="1 2">BLCC-F50</strain>
    </source>
</reference>
<evidence type="ECO:0000313" key="1">
    <source>
        <dbReference type="EMBL" id="MFB2893288.1"/>
    </source>
</evidence>
<proteinExistence type="predicted"/>
<dbReference type="Proteomes" id="UP001576784">
    <property type="component" value="Unassembled WGS sequence"/>
</dbReference>
<accession>A0ABV4XNJ9</accession>
<protein>
    <submittedName>
        <fullName evidence="1">Uncharacterized protein</fullName>
    </submittedName>
</protein>
<keyword evidence="2" id="KW-1185">Reference proteome</keyword>
<gene>
    <name evidence="1" type="ORF">ACE1CI_10275</name>
</gene>
<evidence type="ECO:0000313" key="2">
    <source>
        <dbReference type="Proteomes" id="UP001576784"/>
    </source>
</evidence>